<accession>A0A5K7SA02</accession>
<organism evidence="2 3">
    <name type="scientific">Aquipluma nitroreducens</name>
    <dbReference type="NCBI Taxonomy" id="2010828"/>
    <lineage>
        <taxon>Bacteria</taxon>
        <taxon>Pseudomonadati</taxon>
        <taxon>Bacteroidota</taxon>
        <taxon>Bacteroidia</taxon>
        <taxon>Marinilabiliales</taxon>
        <taxon>Prolixibacteraceae</taxon>
        <taxon>Aquipluma</taxon>
    </lineage>
</organism>
<keyword evidence="1" id="KW-0472">Membrane</keyword>
<name>A0A5K7SA02_9BACT</name>
<dbReference type="KEGG" id="anf:AQPE_2274"/>
<gene>
    <name evidence="2" type="ORF">AQPE_2274</name>
</gene>
<dbReference type="InterPro" id="IPR045692">
    <property type="entry name" value="DUF6057"/>
</dbReference>
<evidence type="ECO:0000256" key="1">
    <source>
        <dbReference type="SAM" id="Phobius"/>
    </source>
</evidence>
<proteinExistence type="predicted"/>
<feature type="transmembrane region" description="Helical" evidence="1">
    <location>
        <begin position="160"/>
        <end position="183"/>
    </location>
</feature>
<keyword evidence="1" id="KW-0812">Transmembrane</keyword>
<dbReference type="AlphaFoldDB" id="A0A5K7SA02"/>
<protein>
    <submittedName>
        <fullName evidence="2">Uncharacterized protein</fullName>
    </submittedName>
</protein>
<dbReference type="EMBL" id="AP018694">
    <property type="protein sequence ID" value="BBE18114.1"/>
    <property type="molecule type" value="Genomic_DNA"/>
</dbReference>
<reference evidence="2" key="1">
    <citation type="journal article" date="2020" name="Int. J. Syst. Evol. Microbiol.">
        <title>Aquipluma nitroreducens gen. nov. sp. nov., a novel facultatively anaerobic bacterium isolated from a freshwater lake.</title>
        <authorList>
            <person name="Watanabe M."/>
            <person name="Kojima H."/>
            <person name="Fukui M."/>
        </authorList>
    </citation>
    <scope>NUCLEOTIDE SEQUENCE</scope>
    <source>
        <strain evidence="2">MeG22</strain>
    </source>
</reference>
<feature type="transmembrane region" description="Helical" evidence="1">
    <location>
        <begin position="129"/>
        <end position="148"/>
    </location>
</feature>
<keyword evidence="3" id="KW-1185">Reference proteome</keyword>
<feature type="transmembrane region" description="Helical" evidence="1">
    <location>
        <begin position="238"/>
        <end position="256"/>
    </location>
</feature>
<dbReference type="RefSeq" id="WP_318351045.1">
    <property type="nucleotide sequence ID" value="NZ_AP018694.1"/>
</dbReference>
<feature type="transmembrane region" description="Helical" evidence="1">
    <location>
        <begin position="79"/>
        <end position="99"/>
    </location>
</feature>
<dbReference type="Proteomes" id="UP001193389">
    <property type="component" value="Chromosome"/>
</dbReference>
<feature type="transmembrane region" description="Helical" evidence="1">
    <location>
        <begin position="268"/>
        <end position="288"/>
    </location>
</feature>
<feature type="transmembrane region" description="Helical" evidence="1">
    <location>
        <begin position="12"/>
        <end position="30"/>
    </location>
</feature>
<dbReference type="Pfam" id="PF19529">
    <property type="entry name" value="DUF6057"/>
    <property type="match status" value="1"/>
</dbReference>
<sequence>MPRFLTEKIADRLRWIFLCILFLAFYFYFFSFNKFHLFYVEQTQLFRFSGDYFRPFLEKPGEFIFYLGEFLSQFFANQYLAAGIVTLLAVTTYFLTHLILKKLGIDALVLSLLPVLFIAGFQSNHLFKIGLIVGVILALSFSYLYLRLTNNLYRYSIGGVAWLLLYVLSGSFALFASVLIVLFELFYFNSKKKWSVILAIVLLSLGFPYLGWKFFYLIPFADTWFYPLPFWGVSRMPLFAALLLYFPVVILILLAYKQIRKKETLIIPWNLASILAGSAVIIAGIVVVKTKAYDPKIEIFLGMDHHVQTEDWNKVISLSKKYPGTNRLVLYYTNLALYKTGQFSTRMFDFPQHGIDGLRLEWTRDEVTPFFGGEIFYHLNYINEAYRWAFESMVAKGLNPRSLKRLVQTSLINGQYEVAAKYLNVLDQTLFYKDWATKYRTYVLDPARISENKELAEKRKFLAKNDFISYDLGLPLLLKEHPENKMAFEYLMAVFLLNKDITNFAANIYRLKELGYREIPVNYEEALLFCMTYFKKDLVPEGLSIRPSTIQRKNEYIAQISRCGGDRDRAARELYKQFGNTCWYYLHFAGQTQK</sequence>
<keyword evidence="1" id="KW-1133">Transmembrane helix</keyword>
<evidence type="ECO:0000313" key="3">
    <source>
        <dbReference type="Proteomes" id="UP001193389"/>
    </source>
</evidence>
<feature type="transmembrane region" description="Helical" evidence="1">
    <location>
        <begin position="195"/>
        <end position="218"/>
    </location>
</feature>
<evidence type="ECO:0000313" key="2">
    <source>
        <dbReference type="EMBL" id="BBE18114.1"/>
    </source>
</evidence>